<sequence length="223" mass="26508">MLGYTGSRFQRINEYIRDLFEKDAEHTEKRNKLILIDQRRIEAKECKQYMWIIMHVHLQLCLISRELNKVFNVQMTLQMTCCFLSCLDLSRQIYRSYIDRNTAIEVGQAIDNWLIFIFGVVHNIQFLALNYICQTLCDKANKAIAILYKLSNNNSDKDLCEQILQFILQIKQRELKFSGMGLFYFGYDFIRKFYVSMVTILVIIIQMRLPNPYHYIPPTNSKS</sequence>
<dbReference type="GO" id="GO:0007635">
    <property type="term" value="P:chemosensory behavior"/>
    <property type="evidence" value="ECO:0007669"/>
    <property type="project" value="TreeGrafter"/>
</dbReference>
<organism evidence="9 10">
    <name type="scientific">Lasius platythorax</name>
    <dbReference type="NCBI Taxonomy" id="488582"/>
    <lineage>
        <taxon>Eukaryota</taxon>
        <taxon>Metazoa</taxon>
        <taxon>Ecdysozoa</taxon>
        <taxon>Arthropoda</taxon>
        <taxon>Hexapoda</taxon>
        <taxon>Insecta</taxon>
        <taxon>Pterygota</taxon>
        <taxon>Neoptera</taxon>
        <taxon>Endopterygota</taxon>
        <taxon>Hymenoptera</taxon>
        <taxon>Apocrita</taxon>
        <taxon>Aculeata</taxon>
        <taxon>Formicoidea</taxon>
        <taxon>Formicidae</taxon>
        <taxon>Formicinae</taxon>
        <taxon>Lasius</taxon>
        <taxon>Lasius</taxon>
    </lineage>
</organism>
<name>A0AAV2N8P6_9HYME</name>
<comment type="subcellular location">
    <subcellularLocation>
        <location evidence="1">Cell membrane</location>
        <topology evidence="1">Multi-pass membrane protein</topology>
    </subcellularLocation>
</comment>
<accession>A0AAV2N8P6</accession>
<proteinExistence type="predicted"/>
<keyword evidence="6" id="KW-0675">Receptor</keyword>
<dbReference type="GO" id="GO:0030425">
    <property type="term" value="C:dendrite"/>
    <property type="evidence" value="ECO:0007669"/>
    <property type="project" value="TreeGrafter"/>
</dbReference>
<dbReference type="GO" id="GO:0043025">
    <property type="term" value="C:neuronal cell body"/>
    <property type="evidence" value="ECO:0007669"/>
    <property type="project" value="TreeGrafter"/>
</dbReference>
<evidence type="ECO:0000256" key="4">
    <source>
        <dbReference type="ARBA" id="ARBA00022989"/>
    </source>
</evidence>
<feature type="transmembrane region" description="Helical" evidence="8">
    <location>
        <begin position="193"/>
        <end position="209"/>
    </location>
</feature>
<dbReference type="GO" id="GO:0050909">
    <property type="term" value="P:sensory perception of taste"/>
    <property type="evidence" value="ECO:0007669"/>
    <property type="project" value="InterPro"/>
</dbReference>
<dbReference type="EMBL" id="OZ034834">
    <property type="protein sequence ID" value="CAL1676353.1"/>
    <property type="molecule type" value="Genomic_DNA"/>
</dbReference>
<dbReference type="PANTHER" id="PTHR21143:SF133">
    <property type="entry name" value="GUSTATORY AND PHEROMONE RECEPTOR 32A-RELATED"/>
    <property type="match status" value="1"/>
</dbReference>
<evidence type="ECO:0000256" key="6">
    <source>
        <dbReference type="ARBA" id="ARBA00023170"/>
    </source>
</evidence>
<dbReference type="Pfam" id="PF08395">
    <property type="entry name" value="7tm_7"/>
    <property type="match status" value="1"/>
</dbReference>
<evidence type="ECO:0000256" key="8">
    <source>
        <dbReference type="SAM" id="Phobius"/>
    </source>
</evidence>
<keyword evidence="10" id="KW-1185">Reference proteome</keyword>
<dbReference type="GO" id="GO:0008049">
    <property type="term" value="P:male courtship behavior"/>
    <property type="evidence" value="ECO:0007669"/>
    <property type="project" value="TreeGrafter"/>
</dbReference>
<keyword evidence="2" id="KW-1003">Cell membrane</keyword>
<evidence type="ECO:0000256" key="5">
    <source>
        <dbReference type="ARBA" id="ARBA00023136"/>
    </source>
</evidence>
<dbReference type="GO" id="GO:0005886">
    <property type="term" value="C:plasma membrane"/>
    <property type="evidence" value="ECO:0007669"/>
    <property type="project" value="UniProtKB-SubCell"/>
</dbReference>
<evidence type="ECO:0000313" key="9">
    <source>
        <dbReference type="EMBL" id="CAL1676353.1"/>
    </source>
</evidence>
<dbReference type="AlphaFoldDB" id="A0AAV2N8P6"/>
<dbReference type="PANTHER" id="PTHR21143">
    <property type="entry name" value="INVERTEBRATE GUSTATORY RECEPTOR"/>
    <property type="match status" value="1"/>
</dbReference>
<keyword evidence="4 8" id="KW-1133">Transmembrane helix</keyword>
<dbReference type="GO" id="GO:0030424">
    <property type="term" value="C:axon"/>
    <property type="evidence" value="ECO:0007669"/>
    <property type="project" value="TreeGrafter"/>
</dbReference>
<evidence type="ECO:0000256" key="7">
    <source>
        <dbReference type="ARBA" id="ARBA00023224"/>
    </source>
</evidence>
<protein>
    <recommendedName>
        <fullName evidence="11">Gustatory receptor</fullName>
    </recommendedName>
</protein>
<keyword evidence="5 8" id="KW-0472">Membrane</keyword>
<evidence type="ECO:0000256" key="1">
    <source>
        <dbReference type="ARBA" id="ARBA00004651"/>
    </source>
</evidence>
<evidence type="ECO:0008006" key="11">
    <source>
        <dbReference type="Google" id="ProtNLM"/>
    </source>
</evidence>
<evidence type="ECO:0000256" key="2">
    <source>
        <dbReference type="ARBA" id="ARBA00022475"/>
    </source>
</evidence>
<dbReference type="InterPro" id="IPR013604">
    <property type="entry name" value="7TM_chemorcpt"/>
</dbReference>
<evidence type="ECO:0000256" key="3">
    <source>
        <dbReference type="ARBA" id="ARBA00022692"/>
    </source>
</evidence>
<reference evidence="9" key="1">
    <citation type="submission" date="2024-04" db="EMBL/GenBank/DDBJ databases">
        <authorList>
            <consortium name="Molecular Ecology Group"/>
        </authorList>
    </citation>
    <scope>NUCLEOTIDE SEQUENCE</scope>
</reference>
<dbReference type="Proteomes" id="UP001497644">
    <property type="component" value="Chromosome 11"/>
</dbReference>
<gene>
    <name evidence="9" type="ORF">LPLAT_LOCUS2562</name>
</gene>
<dbReference type="GO" id="GO:0007165">
    <property type="term" value="P:signal transduction"/>
    <property type="evidence" value="ECO:0007669"/>
    <property type="project" value="UniProtKB-KW"/>
</dbReference>
<keyword evidence="3 8" id="KW-0812">Transmembrane</keyword>
<evidence type="ECO:0000313" key="10">
    <source>
        <dbReference type="Proteomes" id="UP001497644"/>
    </source>
</evidence>
<keyword evidence="7" id="KW-0807">Transducer</keyword>